<keyword evidence="2" id="KW-0732">Signal</keyword>
<feature type="compositionally biased region" description="Low complexity" evidence="1">
    <location>
        <begin position="41"/>
        <end position="54"/>
    </location>
</feature>
<gene>
    <name evidence="3" type="ORF">SAMN05444158_3176</name>
</gene>
<proteinExistence type="predicted"/>
<feature type="region of interest" description="Disordered" evidence="1">
    <location>
        <begin position="27"/>
        <end position="63"/>
    </location>
</feature>
<evidence type="ECO:0008006" key="5">
    <source>
        <dbReference type="Google" id="ProtNLM"/>
    </source>
</evidence>
<dbReference type="Proteomes" id="UP000243904">
    <property type="component" value="Chromosome I"/>
</dbReference>
<evidence type="ECO:0000313" key="4">
    <source>
        <dbReference type="Proteomes" id="UP000243904"/>
    </source>
</evidence>
<feature type="chain" id="PRO_5009262805" description="17 kDa surface antigen" evidence="2">
    <location>
        <begin position="27"/>
        <end position="240"/>
    </location>
</feature>
<keyword evidence="4" id="KW-1185">Reference proteome</keyword>
<protein>
    <recommendedName>
        <fullName evidence="5">17 kDa surface antigen</fullName>
    </recommendedName>
</protein>
<evidence type="ECO:0000256" key="1">
    <source>
        <dbReference type="SAM" id="MobiDB-lite"/>
    </source>
</evidence>
<feature type="compositionally biased region" description="Pro residues" evidence="1">
    <location>
        <begin position="141"/>
        <end position="166"/>
    </location>
</feature>
<name>A0A1H1UZW1_9BRAD</name>
<feature type="region of interest" description="Disordered" evidence="1">
    <location>
        <begin position="130"/>
        <end position="166"/>
    </location>
</feature>
<sequence>MNMSRRSRIFFPLVSALTVFALSAHAEEPNKPPSKGGPGRPGVQAARPAPMPGRGPHDSRIARGALPSRNFAGHAYHGRLAWEGGRWRHEIHNGRDGWWWDVGGAWYFYPQAMEGPPAYVSDVEVVDDAAGSDGPPVAAGYPPPPQGYPPPPVAYAPPPPLPPPDPAASAVGGAVVGGLLGGLITRRPVGAVAGAIAGGTAGAIVGAQAARRPGYYLSQGACYYRYPSGQYVPVDPGNCD</sequence>
<organism evidence="3 4">
    <name type="scientific">Bradyrhizobium canariense</name>
    <dbReference type="NCBI Taxonomy" id="255045"/>
    <lineage>
        <taxon>Bacteria</taxon>
        <taxon>Pseudomonadati</taxon>
        <taxon>Pseudomonadota</taxon>
        <taxon>Alphaproteobacteria</taxon>
        <taxon>Hyphomicrobiales</taxon>
        <taxon>Nitrobacteraceae</taxon>
        <taxon>Bradyrhizobium</taxon>
    </lineage>
</organism>
<evidence type="ECO:0000313" key="3">
    <source>
        <dbReference type="EMBL" id="SDS77890.1"/>
    </source>
</evidence>
<dbReference type="EMBL" id="LT629750">
    <property type="protein sequence ID" value="SDS77890.1"/>
    <property type="molecule type" value="Genomic_DNA"/>
</dbReference>
<evidence type="ECO:0000256" key="2">
    <source>
        <dbReference type="SAM" id="SignalP"/>
    </source>
</evidence>
<accession>A0A1H1UZW1</accession>
<feature type="signal peptide" evidence="2">
    <location>
        <begin position="1"/>
        <end position="26"/>
    </location>
</feature>
<reference evidence="4" key="1">
    <citation type="submission" date="2016-10" db="EMBL/GenBank/DDBJ databases">
        <authorList>
            <person name="Varghese N."/>
            <person name="Submissions S."/>
        </authorList>
    </citation>
    <scope>NUCLEOTIDE SEQUENCE [LARGE SCALE GENOMIC DNA]</scope>
    <source>
        <strain evidence="4">GAS369</strain>
    </source>
</reference>
<dbReference type="AlphaFoldDB" id="A0A1H1UZW1"/>